<gene>
    <name evidence="11" type="ORF">WN944_025205</name>
</gene>
<dbReference type="InterPro" id="IPR033389">
    <property type="entry name" value="AUX/IAA_dom"/>
</dbReference>
<feature type="compositionally biased region" description="Low complexity" evidence="9">
    <location>
        <begin position="92"/>
        <end position="112"/>
    </location>
</feature>
<dbReference type="GO" id="GO:0009734">
    <property type="term" value="P:auxin-activated signaling pathway"/>
    <property type="evidence" value="ECO:0007669"/>
    <property type="project" value="UniProtKB-UniRule"/>
</dbReference>
<evidence type="ECO:0000313" key="11">
    <source>
        <dbReference type="EMBL" id="KAK9182064.1"/>
    </source>
</evidence>
<feature type="domain" description="PB1" evidence="10">
    <location>
        <begin position="212"/>
        <end position="296"/>
    </location>
</feature>
<dbReference type="PROSITE" id="PS51745">
    <property type="entry name" value="PB1"/>
    <property type="match status" value="1"/>
</dbReference>
<accession>A0AAP0LPC7</accession>
<dbReference type="InterPro" id="IPR053793">
    <property type="entry name" value="PB1-like"/>
</dbReference>
<evidence type="ECO:0000313" key="12">
    <source>
        <dbReference type="Proteomes" id="UP001428341"/>
    </source>
</evidence>
<name>A0AAP0LPC7_9ROSI</name>
<keyword evidence="5 8" id="KW-0804">Transcription</keyword>
<evidence type="ECO:0000256" key="5">
    <source>
        <dbReference type="ARBA" id="ARBA00023163"/>
    </source>
</evidence>
<feature type="region of interest" description="Disordered" evidence="9">
    <location>
        <begin position="22"/>
        <end position="61"/>
    </location>
</feature>
<dbReference type="EMBL" id="JBCGBO010000024">
    <property type="protein sequence ID" value="KAK9182064.1"/>
    <property type="molecule type" value="Genomic_DNA"/>
</dbReference>
<evidence type="ECO:0000256" key="3">
    <source>
        <dbReference type="ARBA" id="ARBA00022491"/>
    </source>
</evidence>
<organism evidence="11 12">
    <name type="scientific">Citrus x changshan-huyou</name>
    <dbReference type="NCBI Taxonomy" id="2935761"/>
    <lineage>
        <taxon>Eukaryota</taxon>
        <taxon>Viridiplantae</taxon>
        <taxon>Streptophyta</taxon>
        <taxon>Embryophyta</taxon>
        <taxon>Tracheophyta</taxon>
        <taxon>Spermatophyta</taxon>
        <taxon>Magnoliopsida</taxon>
        <taxon>eudicotyledons</taxon>
        <taxon>Gunneridae</taxon>
        <taxon>Pentapetalae</taxon>
        <taxon>rosids</taxon>
        <taxon>malvids</taxon>
        <taxon>Sapindales</taxon>
        <taxon>Rutaceae</taxon>
        <taxon>Aurantioideae</taxon>
        <taxon>Citrus</taxon>
    </lineage>
</organism>
<reference evidence="11 12" key="1">
    <citation type="submission" date="2024-05" db="EMBL/GenBank/DDBJ databases">
        <title>Haplotype-resolved chromosome-level genome assembly of Huyou (Citrus changshanensis).</title>
        <authorList>
            <person name="Miao C."/>
            <person name="Chen W."/>
            <person name="Wu Y."/>
            <person name="Wang L."/>
            <person name="Zhao S."/>
            <person name="Grierson D."/>
            <person name="Xu C."/>
            <person name="Chen K."/>
        </authorList>
    </citation>
    <scope>NUCLEOTIDE SEQUENCE [LARGE SCALE GENOMIC DNA]</scope>
    <source>
        <strain evidence="11">01-14</strain>
        <tissue evidence="11">Leaf</tissue>
    </source>
</reference>
<keyword evidence="6 8" id="KW-0539">Nucleus</keyword>
<keyword evidence="4 8" id="KW-0805">Transcription regulation</keyword>
<evidence type="ECO:0000256" key="8">
    <source>
        <dbReference type="RuleBase" id="RU004549"/>
    </source>
</evidence>
<sequence>MSNYSRVQDNLDRVADDFEHEVEVQVDDNENDSATIVTNENKWKKSSSSKPPLPKKKMAPRSTVWQHFSRLPDNVQSANATTVIKNLNVELSDSSSSSHPPSMIFSSSSSSPSLAAAVSNNNERRDLMSTCTDLNLGLSISLSPSLSPPTYNNNNIIGVTISTTTSYRTIREQRQRLDWPPIKPLLRSTLNKLAEKADENDGRHHHSQQYGSLFVKVYMEGIPIGRKLDLFAHHGYNALVTTLSHMFTIKTTNILCPDDSDDHGRVVHSSSKDYQYVLTYQDKEGDWMMVGDVPWE</sequence>
<keyword evidence="12" id="KW-1185">Reference proteome</keyword>
<protein>
    <recommendedName>
        <fullName evidence="8">Auxin-responsive protein</fullName>
    </recommendedName>
</protein>
<evidence type="ECO:0000256" key="6">
    <source>
        <dbReference type="ARBA" id="ARBA00023242"/>
    </source>
</evidence>
<dbReference type="PANTHER" id="PTHR31734">
    <property type="entry name" value="AUXIN-RESPONSIVE PROTEIN IAA17"/>
    <property type="match status" value="1"/>
</dbReference>
<dbReference type="GO" id="GO:0005634">
    <property type="term" value="C:nucleus"/>
    <property type="evidence" value="ECO:0007669"/>
    <property type="project" value="UniProtKB-SubCell"/>
</dbReference>
<dbReference type="Gene3D" id="3.10.20.90">
    <property type="entry name" value="Phosphatidylinositol 3-kinase Catalytic Subunit, Chain A, domain 1"/>
    <property type="match status" value="1"/>
</dbReference>
<evidence type="ECO:0000256" key="2">
    <source>
        <dbReference type="ARBA" id="ARBA00006728"/>
    </source>
</evidence>
<dbReference type="PANTHER" id="PTHR31734:SF94">
    <property type="entry name" value="AUXIN-RESPONSIVE PROTEIN IAA30"/>
    <property type="match status" value="1"/>
</dbReference>
<comment type="similarity">
    <text evidence="2 8">Belongs to the Aux/IAA family.</text>
</comment>
<dbReference type="InterPro" id="IPR003311">
    <property type="entry name" value="AUX_IAA"/>
</dbReference>
<dbReference type="AlphaFoldDB" id="A0AAP0LPC7"/>
<dbReference type="Pfam" id="PF02309">
    <property type="entry name" value="AUX_IAA"/>
    <property type="match status" value="1"/>
</dbReference>
<comment type="subcellular location">
    <subcellularLocation>
        <location evidence="1 8">Nucleus</location>
    </subcellularLocation>
</comment>
<comment type="caution">
    <text evidence="11">The sequence shown here is derived from an EMBL/GenBank/DDBJ whole genome shotgun (WGS) entry which is preliminary data.</text>
</comment>
<dbReference type="GO" id="GO:0006355">
    <property type="term" value="P:regulation of DNA-templated transcription"/>
    <property type="evidence" value="ECO:0007669"/>
    <property type="project" value="InterPro"/>
</dbReference>
<comment type="subunit">
    <text evidence="8">Homodimers and heterodimers.</text>
</comment>
<evidence type="ECO:0000256" key="9">
    <source>
        <dbReference type="SAM" id="MobiDB-lite"/>
    </source>
</evidence>
<keyword evidence="7 8" id="KW-0927">Auxin signaling pathway</keyword>
<feature type="region of interest" description="Disordered" evidence="9">
    <location>
        <begin position="91"/>
        <end position="112"/>
    </location>
</feature>
<keyword evidence="3 8" id="KW-0678">Repressor</keyword>
<evidence type="ECO:0000256" key="7">
    <source>
        <dbReference type="ARBA" id="ARBA00023294"/>
    </source>
</evidence>
<dbReference type="SUPFAM" id="SSF54277">
    <property type="entry name" value="CAD &amp; PB1 domains"/>
    <property type="match status" value="1"/>
</dbReference>
<dbReference type="Proteomes" id="UP001428341">
    <property type="component" value="Unassembled WGS sequence"/>
</dbReference>
<proteinExistence type="inferred from homology"/>
<comment type="function">
    <text evidence="8">Aux/IAA proteins are short-lived transcriptional factors that function as repressors of early auxin response genes at low auxin concentrations.</text>
</comment>
<evidence type="ECO:0000256" key="4">
    <source>
        <dbReference type="ARBA" id="ARBA00023015"/>
    </source>
</evidence>
<evidence type="ECO:0000259" key="10">
    <source>
        <dbReference type="PROSITE" id="PS51745"/>
    </source>
</evidence>
<evidence type="ECO:0000256" key="1">
    <source>
        <dbReference type="ARBA" id="ARBA00004123"/>
    </source>
</evidence>